<dbReference type="PANTHER" id="PTHR31286">
    <property type="entry name" value="GLYCINE-RICH CELL WALL STRUCTURAL PROTEIN 1.8-LIKE"/>
    <property type="match status" value="1"/>
</dbReference>
<dbReference type="OrthoDB" id="966987at2759"/>
<dbReference type="Proteomes" id="UP001141552">
    <property type="component" value="Unassembled WGS sequence"/>
</dbReference>
<evidence type="ECO:0000256" key="1">
    <source>
        <dbReference type="SAM" id="MobiDB-lite"/>
    </source>
</evidence>
<reference evidence="3" key="1">
    <citation type="submission" date="2022-02" db="EMBL/GenBank/DDBJ databases">
        <authorList>
            <person name="Henning P.M."/>
            <person name="McCubbin A.G."/>
            <person name="Shore J.S."/>
        </authorList>
    </citation>
    <scope>NUCLEOTIDE SEQUENCE</scope>
    <source>
        <strain evidence="3">F60SS</strain>
        <tissue evidence="3">Leaves</tissue>
    </source>
</reference>
<dbReference type="PANTHER" id="PTHR31286:SF99">
    <property type="entry name" value="DUF4283 DOMAIN-CONTAINING PROTEIN"/>
    <property type="match status" value="1"/>
</dbReference>
<organism evidence="3 4">
    <name type="scientific">Turnera subulata</name>
    <dbReference type="NCBI Taxonomy" id="218843"/>
    <lineage>
        <taxon>Eukaryota</taxon>
        <taxon>Viridiplantae</taxon>
        <taxon>Streptophyta</taxon>
        <taxon>Embryophyta</taxon>
        <taxon>Tracheophyta</taxon>
        <taxon>Spermatophyta</taxon>
        <taxon>Magnoliopsida</taxon>
        <taxon>eudicotyledons</taxon>
        <taxon>Gunneridae</taxon>
        <taxon>Pentapetalae</taxon>
        <taxon>rosids</taxon>
        <taxon>fabids</taxon>
        <taxon>Malpighiales</taxon>
        <taxon>Passifloraceae</taxon>
        <taxon>Turnera</taxon>
    </lineage>
</organism>
<feature type="region of interest" description="Disordered" evidence="1">
    <location>
        <begin position="202"/>
        <end position="232"/>
    </location>
</feature>
<dbReference type="Pfam" id="PF14111">
    <property type="entry name" value="DUF4283"/>
    <property type="match status" value="1"/>
</dbReference>
<dbReference type="AlphaFoldDB" id="A0A9Q0F2E7"/>
<keyword evidence="4" id="KW-1185">Reference proteome</keyword>
<name>A0A9Q0F2E7_9ROSI</name>
<dbReference type="EMBL" id="JAKUCV010007363">
    <property type="protein sequence ID" value="KAJ4823758.1"/>
    <property type="molecule type" value="Genomic_DNA"/>
</dbReference>
<reference evidence="3" key="2">
    <citation type="journal article" date="2023" name="Plants (Basel)">
        <title>Annotation of the Turnera subulata (Passifloraceae) Draft Genome Reveals the S-Locus Evolved after the Divergence of Turneroideae from Passifloroideae in a Stepwise Manner.</title>
        <authorList>
            <person name="Henning P.M."/>
            <person name="Roalson E.H."/>
            <person name="Mir W."/>
            <person name="McCubbin A.G."/>
            <person name="Shore J.S."/>
        </authorList>
    </citation>
    <scope>NUCLEOTIDE SEQUENCE</scope>
    <source>
        <strain evidence="3">F60SS</strain>
    </source>
</reference>
<evidence type="ECO:0000259" key="2">
    <source>
        <dbReference type="Pfam" id="PF14111"/>
    </source>
</evidence>
<comment type="caution">
    <text evidence="3">The sequence shown here is derived from an EMBL/GenBank/DDBJ whole genome shotgun (WGS) entry which is preliminary data.</text>
</comment>
<accession>A0A9Q0F2E7</accession>
<evidence type="ECO:0000313" key="4">
    <source>
        <dbReference type="Proteomes" id="UP001141552"/>
    </source>
</evidence>
<feature type="domain" description="DUF4283" evidence="2">
    <location>
        <begin position="67"/>
        <end position="132"/>
    </location>
</feature>
<sequence length="240" mass="26672">MDVAMEDTRVSYKEKLTMGSMWEEDEDFWMMEDEPEVEEGDITIVEGERGPSLILSDSLSSRLNRPWERVVIVKLLGRSIGYKALGAKLMAMRKPVGPIYIIDLEFNFYVVKFSNEEDMHRALLEGPWSIFNNRGQFAKVAVRIDLTKPVKGTVTLDGEEIKVPKAAPQASPNTIPTGHPQISAAKRRAVPGLGEWINVQPRAHRSTRKPGDVSHNQGAGHVNPMGTTGNRFSMLAEGAS</sequence>
<dbReference type="InterPro" id="IPR040256">
    <property type="entry name" value="At4g02000-like"/>
</dbReference>
<proteinExistence type="predicted"/>
<dbReference type="InterPro" id="IPR025558">
    <property type="entry name" value="DUF4283"/>
</dbReference>
<gene>
    <name evidence="3" type="ORF">Tsubulata_038975</name>
</gene>
<protein>
    <recommendedName>
        <fullName evidence="2">DUF4283 domain-containing protein</fullName>
    </recommendedName>
</protein>
<evidence type="ECO:0000313" key="3">
    <source>
        <dbReference type="EMBL" id="KAJ4823758.1"/>
    </source>
</evidence>